<protein>
    <submittedName>
        <fullName evidence="1">Uncharacterized protein</fullName>
    </submittedName>
</protein>
<reference evidence="1 2" key="2">
    <citation type="journal article" date="2022" name="Mol. Ecol. Resour.">
        <title>The genomes of chicory, endive, great burdock and yacon provide insights into Asteraceae paleo-polyploidization history and plant inulin production.</title>
        <authorList>
            <person name="Fan W."/>
            <person name="Wang S."/>
            <person name="Wang H."/>
            <person name="Wang A."/>
            <person name="Jiang F."/>
            <person name="Liu H."/>
            <person name="Zhao H."/>
            <person name="Xu D."/>
            <person name="Zhang Y."/>
        </authorList>
    </citation>
    <scope>NUCLEOTIDE SEQUENCE [LARGE SCALE GENOMIC DNA]</scope>
    <source>
        <strain evidence="2">cv. Niubang</strain>
    </source>
</reference>
<reference evidence="2" key="1">
    <citation type="journal article" date="2022" name="Mol. Ecol. Resour.">
        <title>The genomes of chicory, endive, great burdock and yacon provide insights into Asteraceae palaeo-polyploidization history and plant inulin production.</title>
        <authorList>
            <person name="Fan W."/>
            <person name="Wang S."/>
            <person name="Wang H."/>
            <person name="Wang A."/>
            <person name="Jiang F."/>
            <person name="Liu H."/>
            <person name="Zhao H."/>
            <person name="Xu D."/>
            <person name="Zhang Y."/>
        </authorList>
    </citation>
    <scope>NUCLEOTIDE SEQUENCE [LARGE SCALE GENOMIC DNA]</scope>
    <source>
        <strain evidence="2">cv. Niubang</strain>
    </source>
</reference>
<gene>
    <name evidence="1" type="ORF">L6452_06208</name>
</gene>
<name>A0ACB9EIK7_ARCLA</name>
<comment type="caution">
    <text evidence="1">The sequence shown here is derived from an EMBL/GenBank/DDBJ whole genome shotgun (WGS) entry which is preliminary data.</text>
</comment>
<dbReference type="EMBL" id="CM042048">
    <property type="protein sequence ID" value="KAI3758640.1"/>
    <property type="molecule type" value="Genomic_DNA"/>
</dbReference>
<keyword evidence="2" id="KW-1185">Reference proteome</keyword>
<evidence type="ECO:0000313" key="2">
    <source>
        <dbReference type="Proteomes" id="UP001055879"/>
    </source>
</evidence>
<proteinExistence type="predicted"/>
<organism evidence="1 2">
    <name type="scientific">Arctium lappa</name>
    <name type="common">Greater burdock</name>
    <name type="synonym">Lappa major</name>
    <dbReference type="NCBI Taxonomy" id="4217"/>
    <lineage>
        <taxon>Eukaryota</taxon>
        <taxon>Viridiplantae</taxon>
        <taxon>Streptophyta</taxon>
        <taxon>Embryophyta</taxon>
        <taxon>Tracheophyta</taxon>
        <taxon>Spermatophyta</taxon>
        <taxon>Magnoliopsida</taxon>
        <taxon>eudicotyledons</taxon>
        <taxon>Gunneridae</taxon>
        <taxon>Pentapetalae</taxon>
        <taxon>asterids</taxon>
        <taxon>campanulids</taxon>
        <taxon>Asterales</taxon>
        <taxon>Asteraceae</taxon>
        <taxon>Carduoideae</taxon>
        <taxon>Cardueae</taxon>
        <taxon>Arctiinae</taxon>
        <taxon>Arctium</taxon>
    </lineage>
</organism>
<sequence>MSREALAIGTDVKPPVLFKGEYEQWKDRFLDFIDRHDLGDEIRKYLKEGIMTPPTKVLTVAGENGQEEETVYKLAIGEYSEDQLNRHKGDKLARSSIIQGIPNEIYVKIDRYNATGKQIFVTLLNELSKNKISKSHVELNVKFLSNLQPEWKRQNEEEVEEMKAEMKKAAKAAADPVALVVKKSNKKKVIESDSKEAECEAKSDSDDCNELKETMLLITKALQKKFYKKPNSNSQRYSSGPNNYKHKEKVEERRPENKKKDEAEETKKEEPIKCYNCGRLGHFAKDCRKSKVRNSEYYKNKMLLAKQQEAGKALMAEDE</sequence>
<evidence type="ECO:0000313" key="1">
    <source>
        <dbReference type="EMBL" id="KAI3758640.1"/>
    </source>
</evidence>
<accession>A0ACB9EIK7</accession>
<dbReference type="Proteomes" id="UP001055879">
    <property type="component" value="Linkage Group LG02"/>
</dbReference>